<reference evidence="16" key="2">
    <citation type="submission" date="2020-09" db="EMBL/GenBank/DDBJ databases">
        <authorList>
            <person name="Sun Q."/>
            <person name="Zhou Y."/>
        </authorList>
    </citation>
    <scope>NUCLEOTIDE SEQUENCE</scope>
    <source>
        <strain evidence="16">CGMCC 1.15758</strain>
    </source>
</reference>
<dbReference type="InterPro" id="IPR036155">
    <property type="entry name" value="Crypto/Photolyase_N_sf"/>
</dbReference>
<proteinExistence type="inferred from homology"/>
<evidence type="ECO:0000256" key="12">
    <source>
        <dbReference type="PIRSR" id="PIRSR602081-1"/>
    </source>
</evidence>
<dbReference type="FunFam" id="1.10.579.10:FF:000003">
    <property type="entry name" value="Deoxyribodipyrimidine photo-lyase"/>
    <property type="match status" value="1"/>
</dbReference>
<keyword evidence="17" id="KW-1185">Reference proteome</keyword>
<dbReference type="Pfam" id="PF00875">
    <property type="entry name" value="DNA_photolyase"/>
    <property type="match status" value="1"/>
</dbReference>
<feature type="domain" description="Photolyase/cryptochrome alpha/beta" evidence="15">
    <location>
        <begin position="6"/>
        <end position="131"/>
    </location>
</feature>
<feature type="binding site" evidence="12">
    <location>
        <position position="226"/>
    </location>
    <ligand>
        <name>FAD</name>
        <dbReference type="ChEBI" id="CHEBI:57692"/>
    </ligand>
</feature>
<evidence type="ECO:0000256" key="11">
    <source>
        <dbReference type="ARBA" id="ARBA00083107"/>
    </source>
</evidence>
<evidence type="ECO:0000313" key="16">
    <source>
        <dbReference type="EMBL" id="GGF88756.1"/>
    </source>
</evidence>
<dbReference type="Gene3D" id="1.25.40.80">
    <property type="match status" value="1"/>
</dbReference>
<evidence type="ECO:0000256" key="14">
    <source>
        <dbReference type="RuleBase" id="RU004182"/>
    </source>
</evidence>
<gene>
    <name evidence="16" type="primary">phrB</name>
    <name evidence="16" type="ORF">GCM10010995_02470</name>
</gene>
<dbReference type="EMBL" id="BMJS01000001">
    <property type="protein sequence ID" value="GGF88756.1"/>
    <property type="molecule type" value="Genomic_DNA"/>
</dbReference>
<dbReference type="Proteomes" id="UP000636949">
    <property type="component" value="Unassembled WGS sequence"/>
</dbReference>
<comment type="catalytic activity">
    <reaction evidence="9">
        <text>cyclobutadipyrimidine (in DNA) = 2 pyrimidine residues (in DNA).</text>
        <dbReference type="EC" id="4.1.99.3"/>
    </reaction>
</comment>
<dbReference type="InterPro" id="IPR002081">
    <property type="entry name" value="Cryptochrome/DNA_photolyase_1"/>
</dbReference>
<comment type="similarity">
    <text evidence="2">Belongs to the DNA photolyase class-1 family.</text>
</comment>
<feature type="site" description="Electron transfer via tryptophanyl radical" evidence="13">
    <location>
        <position position="382"/>
    </location>
</feature>
<dbReference type="GO" id="GO:0003904">
    <property type="term" value="F:deoxyribodipyrimidine photo-lyase activity"/>
    <property type="evidence" value="ECO:0007669"/>
    <property type="project" value="UniProtKB-EC"/>
</dbReference>
<evidence type="ECO:0000256" key="2">
    <source>
        <dbReference type="ARBA" id="ARBA00005862"/>
    </source>
</evidence>
<dbReference type="InterPro" id="IPR005101">
    <property type="entry name" value="Cryptochr/Photolyase_FAD-bd"/>
</dbReference>
<dbReference type="EC" id="4.1.99.3" evidence="3"/>
<evidence type="ECO:0000256" key="6">
    <source>
        <dbReference type="ARBA" id="ARBA00022827"/>
    </source>
</evidence>
<organism evidence="16 17">
    <name type="scientific">Cysteiniphilum litorale</name>
    <dbReference type="NCBI Taxonomy" id="2056700"/>
    <lineage>
        <taxon>Bacteria</taxon>
        <taxon>Pseudomonadati</taxon>
        <taxon>Pseudomonadota</taxon>
        <taxon>Gammaproteobacteria</taxon>
        <taxon>Thiotrichales</taxon>
        <taxon>Fastidiosibacteraceae</taxon>
        <taxon>Cysteiniphilum</taxon>
    </lineage>
</organism>
<evidence type="ECO:0000256" key="1">
    <source>
        <dbReference type="ARBA" id="ARBA00001932"/>
    </source>
</evidence>
<dbReference type="SUPFAM" id="SSF48173">
    <property type="entry name" value="Cryptochrome/photolyase FAD-binding domain"/>
    <property type="match status" value="1"/>
</dbReference>
<evidence type="ECO:0000256" key="4">
    <source>
        <dbReference type="ARBA" id="ARBA00014046"/>
    </source>
</evidence>
<evidence type="ECO:0000256" key="5">
    <source>
        <dbReference type="ARBA" id="ARBA00022630"/>
    </source>
</evidence>
<feature type="binding site" evidence="12">
    <location>
        <position position="272"/>
    </location>
    <ligand>
        <name>FAD</name>
        <dbReference type="ChEBI" id="CHEBI:57692"/>
    </ligand>
</feature>
<feature type="binding site" evidence="12">
    <location>
        <begin position="372"/>
        <end position="374"/>
    </location>
    <ligand>
        <name>FAD</name>
        <dbReference type="ChEBI" id="CHEBI:57692"/>
    </ligand>
</feature>
<dbReference type="InterPro" id="IPR006050">
    <property type="entry name" value="DNA_photolyase_N"/>
</dbReference>
<dbReference type="Pfam" id="PF03441">
    <property type="entry name" value="FAD_binding_7"/>
    <property type="match status" value="1"/>
</dbReference>
<name>A0A8J2Z2E0_9GAMM</name>
<evidence type="ECO:0000256" key="3">
    <source>
        <dbReference type="ARBA" id="ARBA00013149"/>
    </source>
</evidence>
<evidence type="ECO:0000256" key="10">
    <source>
        <dbReference type="ARBA" id="ARBA00059220"/>
    </source>
</evidence>
<comment type="similarity">
    <text evidence="14">Belongs to the DNA photolyase family.</text>
</comment>
<dbReference type="InterPro" id="IPR018394">
    <property type="entry name" value="DNA_photolyase_1_CS_C"/>
</dbReference>
<accession>A0A8J2Z2E0</accession>
<dbReference type="AlphaFoldDB" id="A0A8J2Z2E0"/>
<keyword evidence="7 14" id="KW-0157">Chromophore</keyword>
<evidence type="ECO:0000313" key="17">
    <source>
        <dbReference type="Proteomes" id="UP000636949"/>
    </source>
</evidence>
<dbReference type="PANTHER" id="PTHR11455">
    <property type="entry name" value="CRYPTOCHROME"/>
    <property type="match status" value="1"/>
</dbReference>
<keyword evidence="5 12" id="KW-0285">Flavoprotein</keyword>
<comment type="cofactor">
    <cofactor evidence="12">
        <name>FAD</name>
        <dbReference type="ChEBI" id="CHEBI:57692"/>
    </cofactor>
    <text evidence="12">Binds 1 FAD per subunit.</text>
</comment>
<sequence length="473" mass="55434">MTLQKPEVLLWFRQDLRIIDNPALNAALKSGVVLPIYILDDTDSQDWQMGAATKAWLHYALQSLNQTLHHRLQFFIGDPYEIIIELIDRYDIKQVFWNRLYTPWQVTRDKHIKAQLKAHAIDVHSFNGSLLWEPWEVLKNNGQPYKVFSAFKRQALQVMPPRAPLDEIKEMQNCLTEVKASNSSLADLDLLPQHEWSEKVLSQWQISEKAAHHYLATFIEHHLHDYQHNRNIPSLNATSRLAPFLHFGQISPHIIWDKVRQRKCDNDNKQTYLSEIIWREFNYALLYHYPQLSDHNWQQKFDHYPWQDNQRLLTAWQQGQTGVPIVDAGMRELWQTGFMHNRVRMIVASFLTKNCHIHWRHGAKWFWDCLVDADLANNSGNWQWVAGSGADAAPFFRIFNPVTQGQKFDGDGEYIRRYLSQLSQLPNQYLFSPWLAPESVLKQAGITLGKDYPYPVVDLKVSREEALANYKGL</sequence>
<keyword evidence="6 12" id="KW-0274">FAD</keyword>
<comment type="function">
    <text evidence="10">Involved in repair of UV radiation-induced DNA damage. Catalyzes the light-dependent monomerization (300-600 nm) of cyclobutyl pyrimidine dimers (in cis-syn configuration), which are formed between adjacent bases on the same DNA strand upon exposure to ultraviolet radiation.</text>
</comment>
<dbReference type="GO" id="GO:0071949">
    <property type="term" value="F:FAD binding"/>
    <property type="evidence" value="ECO:0007669"/>
    <property type="project" value="TreeGrafter"/>
</dbReference>
<dbReference type="PROSITE" id="PS51645">
    <property type="entry name" value="PHR_CRY_ALPHA_BETA"/>
    <property type="match status" value="1"/>
</dbReference>
<reference evidence="16" key="1">
    <citation type="journal article" date="2014" name="Int. J. Syst. Evol. Microbiol.">
        <title>Complete genome sequence of Corynebacterium casei LMG S-19264T (=DSM 44701T), isolated from a smear-ripened cheese.</title>
        <authorList>
            <consortium name="US DOE Joint Genome Institute (JGI-PGF)"/>
            <person name="Walter F."/>
            <person name="Albersmeier A."/>
            <person name="Kalinowski J."/>
            <person name="Ruckert C."/>
        </authorList>
    </citation>
    <scope>NUCLEOTIDE SEQUENCE</scope>
    <source>
        <strain evidence="16">CGMCC 1.15758</strain>
    </source>
</reference>
<comment type="cofactor">
    <cofactor evidence="1">
        <name>(6R)-5,10-methylene-5,6,7,8-tetrahydrofolate</name>
        <dbReference type="ChEBI" id="CHEBI:15636"/>
    </cofactor>
</comment>
<evidence type="ECO:0000256" key="13">
    <source>
        <dbReference type="PIRSR" id="PIRSR602081-2"/>
    </source>
</evidence>
<dbReference type="GO" id="GO:0003677">
    <property type="term" value="F:DNA binding"/>
    <property type="evidence" value="ECO:0007669"/>
    <property type="project" value="TreeGrafter"/>
</dbReference>
<comment type="caution">
    <text evidence="16">The sequence shown here is derived from an EMBL/GenBank/DDBJ whole genome shotgun (WGS) entry which is preliminary data.</text>
</comment>
<evidence type="ECO:0000256" key="8">
    <source>
        <dbReference type="ARBA" id="ARBA00031671"/>
    </source>
</evidence>
<dbReference type="SUPFAM" id="SSF52425">
    <property type="entry name" value="Cryptochrome/photolyase, N-terminal domain"/>
    <property type="match status" value="1"/>
</dbReference>
<dbReference type="PRINTS" id="PR00147">
    <property type="entry name" value="DNAPHOTLYASE"/>
</dbReference>
<dbReference type="RefSeq" id="WP_117001156.1">
    <property type="nucleotide sequence ID" value="NZ_BMJS01000001.1"/>
</dbReference>
<evidence type="ECO:0000256" key="9">
    <source>
        <dbReference type="ARBA" id="ARBA00033999"/>
    </source>
</evidence>
<dbReference type="InterPro" id="IPR014729">
    <property type="entry name" value="Rossmann-like_a/b/a_fold"/>
</dbReference>
<dbReference type="GO" id="GO:0000719">
    <property type="term" value="P:photoreactive repair"/>
    <property type="evidence" value="ECO:0007669"/>
    <property type="project" value="UniProtKB-ARBA"/>
</dbReference>
<protein>
    <recommendedName>
        <fullName evidence="4">Deoxyribodipyrimidine photo-lyase</fullName>
        <ecNumber evidence="3">4.1.99.3</ecNumber>
    </recommendedName>
    <alternativeName>
        <fullName evidence="8">DNA photolyase</fullName>
    </alternativeName>
    <alternativeName>
        <fullName evidence="11">Photoreactivating enzyme</fullName>
    </alternativeName>
</protein>
<feature type="site" description="Electron transfer via tryptophanyl radical" evidence="13">
    <location>
        <position position="359"/>
    </location>
</feature>
<dbReference type="Gene3D" id="3.40.50.620">
    <property type="entry name" value="HUPs"/>
    <property type="match status" value="1"/>
</dbReference>
<dbReference type="Gene3D" id="1.10.579.10">
    <property type="entry name" value="DNA Cyclobutane Dipyrimidine Photolyase, subunit A, domain 3"/>
    <property type="match status" value="1"/>
</dbReference>
<dbReference type="PANTHER" id="PTHR11455:SF9">
    <property type="entry name" value="CRYPTOCHROME CIRCADIAN CLOCK 5 ISOFORM X1"/>
    <property type="match status" value="1"/>
</dbReference>
<dbReference type="InterPro" id="IPR036134">
    <property type="entry name" value="Crypto/Photolyase_FAD-like_sf"/>
</dbReference>
<evidence type="ECO:0000259" key="15">
    <source>
        <dbReference type="PROSITE" id="PS51645"/>
    </source>
</evidence>
<dbReference type="PROSITE" id="PS00394">
    <property type="entry name" value="DNA_PHOTOLYASES_1_1"/>
    <property type="match status" value="1"/>
</dbReference>
<evidence type="ECO:0000256" key="7">
    <source>
        <dbReference type="ARBA" id="ARBA00022991"/>
    </source>
</evidence>
<dbReference type="OrthoDB" id="9772484at2"/>
<dbReference type="GO" id="GO:0009416">
    <property type="term" value="P:response to light stimulus"/>
    <property type="evidence" value="ECO:0007669"/>
    <property type="project" value="TreeGrafter"/>
</dbReference>
<feature type="site" description="Electron transfer via tryptophanyl radical" evidence="13">
    <location>
        <position position="306"/>
    </location>
</feature>